<dbReference type="PANTHER" id="PTHR34801">
    <property type="entry name" value="EXPRESSED PROTEIN"/>
    <property type="match status" value="1"/>
</dbReference>
<evidence type="ECO:0000313" key="2">
    <source>
        <dbReference type="Proteomes" id="UP001156664"/>
    </source>
</evidence>
<sequence>MIIGALGLSTLVAFFGLGLYSQTGQAPGLQNGKLTPCPDKPNCVSSESAPSNSHAVAAIELTPEMGGEPMLIIKQAVENLGGDVSTSDDNYLAATFTSDLFGFVDDVEFRIDNASKLIHVRSSSRVGYSDFGANRKRVEALRETIKELTTKAVASNEKPHHS</sequence>
<reference evidence="2" key="1">
    <citation type="journal article" date="2019" name="Int. J. Syst. Evol. Microbiol.">
        <title>The Global Catalogue of Microorganisms (GCM) 10K type strain sequencing project: providing services to taxonomists for standard genome sequencing and annotation.</title>
        <authorList>
            <consortium name="The Broad Institute Genomics Platform"/>
            <consortium name="The Broad Institute Genome Sequencing Center for Infectious Disease"/>
            <person name="Wu L."/>
            <person name="Ma J."/>
        </authorList>
    </citation>
    <scope>NUCLEOTIDE SEQUENCE [LARGE SCALE GENOMIC DNA]</scope>
    <source>
        <strain evidence="2">NBRC 105857</strain>
    </source>
</reference>
<dbReference type="RefSeq" id="WP_284279704.1">
    <property type="nucleotide sequence ID" value="NZ_BSOJ01000006.1"/>
</dbReference>
<keyword evidence="2" id="KW-1185">Reference proteome</keyword>
<dbReference type="Proteomes" id="UP001156664">
    <property type="component" value="Unassembled WGS sequence"/>
</dbReference>
<organism evidence="1 2">
    <name type="scientific">Limnobacter litoralis</name>
    <dbReference type="NCBI Taxonomy" id="481366"/>
    <lineage>
        <taxon>Bacteria</taxon>
        <taxon>Pseudomonadati</taxon>
        <taxon>Pseudomonadota</taxon>
        <taxon>Betaproteobacteria</taxon>
        <taxon>Burkholderiales</taxon>
        <taxon>Burkholderiaceae</taxon>
        <taxon>Limnobacter</taxon>
    </lineage>
</organism>
<proteinExistence type="predicted"/>
<gene>
    <name evidence="1" type="ORF">GCM10007875_04420</name>
</gene>
<evidence type="ECO:0000313" key="1">
    <source>
        <dbReference type="EMBL" id="GLR25354.1"/>
    </source>
</evidence>
<name>A0ABQ5YR72_9BURK</name>
<protein>
    <recommendedName>
        <fullName evidence="3">DUF1499 domain-containing protein</fullName>
    </recommendedName>
</protein>
<evidence type="ECO:0008006" key="3">
    <source>
        <dbReference type="Google" id="ProtNLM"/>
    </source>
</evidence>
<accession>A0ABQ5YR72</accession>
<dbReference type="EMBL" id="BSOJ01000006">
    <property type="protein sequence ID" value="GLR25354.1"/>
    <property type="molecule type" value="Genomic_DNA"/>
</dbReference>
<comment type="caution">
    <text evidence="1">The sequence shown here is derived from an EMBL/GenBank/DDBJ whole genome shotgun (WGS) entry which is preliminary data.</text>
</comment>
<dbReference type="PANTHER" id="PTHR34801:SF6">
    <property type="entry name" value="SLL1620 PROTEIN"/>
    <property type="match status" value="1"/>
</dbReference>
<dbReference type="Pfam" id="PF07386">
    <property type="entry name" value="DUF1499"/>
    <property type="match status" value="1"/>
</dbReference>
<dbReference type="InterPro" id="IPR010865">
    <property type="entry name" value="DUF1499"/>
</dbReference>